<sequence length="314" mass="35749">MFEKLKSRKPKVTFQNFLCGVPASDYVFQKIPYDEQIQSAADVIRQADRIFIGAGAGLSAAAGLTYSGERFQSNFAEFIDKYGMTDMYSAGFYPFPSEEARWGYWSKHVYVNRIAPPALPLYRQLKEIVKDKEYFVLTTNTDRQFYKADFGAEHIFATQGDYGRIQCMRGCHPKTYDDVEMMKQMNAARKDCLIPSHMVPKCPVCGGPMAMNLRCDDSFVEDEQWHEAEKRFGSFVEQCKNGKTVLLELGIGFNTPVIVRFPFEKLAREHKNMTLIRLNLDEAVVPESLGNRAIGINADMKQSVSDLLHAVEHQ</sequence>
<evidence type="ECO:0000313" key="6">
    <source>
        <dbReference type="Proteomes" id="UP000823904"/>
    </source>
</evidence>
<protein>
    <submittedName>
        <fullName evidence="5">Sir2 silent information regulator family NAD-dependent deacetylase</fullName>
    </submittedName>
</protein>
<keyword evidence="1" id="KW-0808">Transferase</keyword>
<dbReference type="SUPFAM" id="SSF52467">
    <property type="entry name" value="DHS-like NAD/FAD-binding domain"/>
    <property type="match status" value="1"/>
</dbReference>
<evidence type="ECO:0000313" key="5">
    <source>
        <dbReference type="EMBL" id="HJC51567.1"/>
    </source>
</evidence>
<dbReference type="AlphaFoldDB" id="A0A9D2T9L5"/>
<dbReference type="InterPro" id="IPR029035">
    <property type="entry name" value="DHS-like_NAD/FAD-binding_dom"/>
</dbReference>
<keyword evidence="3" id="KW-0479">Metal-binding</keyword>
<dbReference type="GO" id="GO:0017136">
    <property type="term" value="F:histone deacetylase activity, NAD-dependent"/>
    <property type="evidence" value="ECO:0007669"/>
    <property type="project" value="TreeGrafter"/>
</dbReference>
<dbReference type="InterPro" id="IPR026590">
    <property type="entry name" value="Ssirtuin_cat_dom"/>
</dbReference>
<dbReference type="Proteomes" id="UP000823904">
    <property type="component" value="Unassembled WGS sequence"/>
</dbReference>
<feature type="binding site" evidence="3">
    <location>
        <position position="167"/>
    </location>
    <ligand>
        <name>Zn(2+)</name>
        <dbReference type="ChEBI" id="CHEBI:29105"/>
    </ligand>
</feature>
<feature type="binding site" evidence="3">
    <location>
        <position position="171"/>
    </location>
    <ligand>
        <name>Zn(2+)</name>
        <dbReference type="ChEBI" id="CHEBI:29105"/>
    </ligand>
</feature>
<dbReference type="PANTHER" id="PTHR11085:SF10">
    <property type="entry name" value="NAD-DEPENDENT PROTEIN DEACYLASE SIRTUIN-5, MITOCHONDRIAL-RELATED"/>
    <property type="match status" value="1"/>
</dbReference>
<dbReference type="InterPro" id="IPR026591">
    <property type="entry name" value="Sirtuin_cat_small_dom_sf"/>
</dbReference>
<dbReference type="Gene3D" id="3.30.1600.10">
    <property type="entry name" value="SIR2/SIRT2 'Small Domain"/>
    <property type="match status" value="1"/>
</dbReference>
<evidence type="ECO:0000256" key="2">
    <source>
        <dbReference type="ARBA" id="ARBA00023027"/>
    </source>
</evidence>
<organism evidence="5 6">
    <name type="scientific">Candidatus Anaerostipes avistercoris</name>
    <dbReference type="NCBI Taxonomy" id="2838462"/>
    <lineage>
        <taxon>Bacteria</taxon>
        <taxon>Bacillati</taxon>
        <taxon>Bacillota</taxon>
        <taxon>Clostridia</taxon>
        <taxon>Lachnospirales</taxon>
        <taxon>Lachnospiraceae</taxon>
        <taxon>Anaerostipes</taxon>
    </lineage>
</organism>
<keyword evidence="2" id="KW-0520">NAD</keyword>
<accession>A0A9D2T9L5</accession>
<proteinExistence type="predicted"/>
<dbReference type="PROSITE" id="PS50305">
    <property type="entry name" value="SIRTUIN"/>
    <property type="match status" value="1"/>
</dbReference>
<gene>
    <name evidence="5" type="ORF">H9754_13515</name>
</gene>
<keyword evidence="3" id="KW-0862">Zinc</keyword>
<evidence type="ECO:0000259" key="4">
    <source>
        <dbReference type="PROSITE" id="PS50305"/>
    </source>
</evidence>
<comment type="caution">
    <text evidence="3">Lacks conserved residue(s) required for the propagation of feature annotation.</text>
</comment>
<reference evidence="5" key="2">
    <citation type="submission" date="2021-04" db="EMBL/GenBank/DDBJ databases">
        <authorList>
            <person name="Gilroy R."/>
        </authorList>
    </citation>
    <scope>NUCLEOTIDE SEQUENCE</scope>
    <source>
        <strain evidence="5">ChiSjej3B21-8574</strain>
    </source>
</reference>
<dbReference type="InterPro" id="IPR050134">
    <property type="entry name" value="NAD-dep_sirtuin_deacylases"/>
</dbReference>
<feature type="binding site" evidence="3">
    <location>
        <position position="205"/>
    </location>
    <ligand>
        <name>Zn(2+)</name>
        <dbReference type="ChEBI" id="CHEBI:29105"/>
    </ligand>
</feature>
<dbReference type="EMBL" id="DWWD01000048">
    <property type="protein sequence ID" value="HJC51567.1"/>
    <property type="molecule type" value="Genomic_DNA"/>
</dbReference>
<dbReference type="Gene3D" id="3.40.50.1220">
    <property type="entry name" value="TPP-binding domain"/>
    <property type="match status" value="1"/>
</dbReference>
<evidence type="ECO:0000256" key="3">
    <source>
        <dbReference type="PROSITE-ProRule" id="PRU00236"/>
    </source>
</evidence>
<dbReference type="PANTHER" id="PTHR11085">
    <property type="entry name" value="NAD-DEPENDENT PROTEIN DEACYLASE SIRTUIN-5, MITOCHONDRIAL-RELATED"/>
    <property type="match status" value="1"/>
</dbReference>
<evidence type="ECO:0000256" key="1">
    <source>
        <dbReference type="ARBA" id="ARBA00022679"/>
    </source>
</evidence>
<reference evidence="5" key="1">
    <citation type="journal article" date="2021" name="PeerJ">
        <title>Extensive microbial diversity within the chicken gut microbiome revealed by metagenomics and culture.</title>
        <authorList>
            <person name="Gilroy R."/>
            <person name="Ravi A."/>
            <person name="Getino M."/>
            <person name="Pursley I."/>
            <person name="Horton D.L."/>
            <person name="Alikhan N.F."/>
            <person name="Baker D."/>
            <person name="Gharbi K."/>
            <person name="Hall N."/>
            <person name="Watson M."/>
            <person name="Adriaenssens E.M."/>
            <person name="Foster-Nyarko E."/>
            <person name="Jarju S."/>
            <person name="Secka A."/>
            <person name="Antonio M."/>
            <person name="Oren A."/>
            <person name="Chaudhuri R.R."/>
            <person name="La Ragione R."/>
            <person name="Hildebrand F."/>
            <person name="Pallen M.J."/>
        </authorList>
    </citation>
    <scope>NUCLEOTIDE SEQUENCE</scope>
    <source>
        <strain evidence="5">ChiSjej3B21-8574</strain>
    </source>
</reference>
<comment type="caution">
    <text evidence="5">The sequence shown here is derived from an EMBL/GenBank/DDBJ whole genome shotgun (WGS) entry which is preliminary data.</text>
</comment>
<feature type="domain" description="Deacetylase sirtuin-type" evidence="4">
    <location>
        <begin position="30"/>
        <end position="314"/>
    </location>
</feature>
<dbReference type="GO" id="GO:0070403">
    <property type="term" value="F:NAD+ binding"/>
    <property type="evidence" value="ECO:0007669"/>
    <property type="project" value="TreeGrafter"/>
</dbReference>
<feature type="binding site" evidence="3">
    <location>
        <position position="202"/>
    </location>
    <ligand>
        <name>Zn(2+)</name>
        <dbReference type="ChEBI" id="CHEBI:29105"/>
    </ligand>
</feature>
<name>A0A9D2T9L5_9FIRM</name>
<dbReference type="GO" id="GO:0046872">
    <property type="term" value="F:metal ion binding"/>
    <property type="evidence" value="ECO:0007669"/>
    <property type="project" value="UniProtKB-KW"/>
</dbReference>